<dbReference type="RefSeq" id="WP_062154064.1">
    <property type="nucleotide sequence ID" value="NZ_CP012373.2"/>
</dbReference>
<gene>
    <name evidence="1" type="ORF">BLE401_09580</name>
</gene>
<organism evidence="1 2">
    <name type="scientific">Beggiatoa leptomitoformis</name>
    <dbReference type="NCBI Taxonomy" id="288004"/>
    <lineage>
        <taxon>Bacteria</taxon>
        <taxon>Pseudomonadati</taxon>
        <taxon>Pseudomonadota</taxon>
        <taxon>Gammaproteobacteria</taxon>
        <taxon>Thiotrichales</taxon>
        <taxon>Thiotrichaceae</taxon>
        <taxon>Beggiatoa</taxon>
    </lineage>
</organism>
<proteinExistence type="predicted"/>
<dbReference type="Proteomes" id="UP000234271">
    <property type="component" value="Chromosome"/>
</dbReference>
<evidence type="ECO:0000313" key="1">
    <source>
        <dbReference type="EMBL" id="AUI68926.1"/>
    </source>
</evidence>
<dbReference type="KEGG" id="blep:AL038_14675"/>
<keyword evidence="2" id="KW-1185">Reference proteome</keyword>
<dbReference type="OrthoDB" id="9918835at2"/>
<evidence type="ECO:0000313" key="2">
    <source>
        <dbReference type="Proteomes" id="UP000234271"/>
    </source>
</evidence>
<reference evidence="2" key="1">
    <citation type="submission" date="2016-12" db="EMBL/GenBank/DDBJ databases">
        <title>Complete Genome Sequence of Beggiatoa leptomitiformis D-401.</title>
        <authorList>
            <person name="Fomenkov A."/>
            <person name="Vincze T."/>
            <person name="Grabovich M."/>
            <person name="Anton B.P."/>
            <person name="Dubinina G."/>
            <person name="Orlova M."/>
            <person name="Belousova E."/>
            <person name="Roberts R.J."/>
        </authorList>
    </citation>
    <scope>NUCLEOTIDE SEQUENCE [LARGE SCALE GENOMIC DNA]</scope>
    <source>
        <strain evidence="2">D-401</strain>
    </source>
</reference>
<dbReference type="AlphaFoldDB" id="A0A2N9YER4"/>
<name>A0A2N9YER4_9GAMM</name>
<dbReference type="EMBL" id="CP018889">
    <property type="protein sequence ID" value="AUI68926.1"/>
    <property type="molecule type" value="Genomic_DNA"/>
</dbReference>
<sequence length="78" mass="8755">MTKPSAITLREMDVGYISQSLIEQIKDENPAKARTVLLMFLTGIEIENETITVFFKPESLFGTSDYKLFCSMSGVNTN</sequence>
<protein>
    <submittedName>
        <fullName evidence="1">Uncharacterized protein</fullName>
    </submittedName>
</protein>
<accession>A0A2N9YER4</accession>